<dbReference type="EMBL" id="JAVCAP010000022">
    <property type="protein sequence ID" value="MDP8568410.1"/>
    <property type="molecule type" value="Genomic_DNA"/>
</dbReference>
<gene>
    <name evidence="2" type="ORF">Q9291_11175</name>
</gene>
<sequence>MALSVNKLVTGLVVVAAASLVTMAFSWQRIKQVEAFNQAIASAKTPQTDLQSFEAKYAVAYWLAKNERYKEATLLFTKLIDGATPLERAAVLHNIGNMFFMKAIQVTGGNDNSTRDEVEYLLSQALSSYKNALKADNSHWGTRRNYDRVLSLLPEKPTPGVGESDNPGLIMGNIPNGLP</sequence>
<evidence type="ECO:0000313" key="3">
    <source>
        <dbReference type="Proteomes" id="UP001225906"/>
    </source>
</evidence>
<evidence type="ECO:0000313" key="2">
    <source>
        <dbReference type="EMBL" id="MDP8568410.1"/>
    </source>
</evidence>
<name>A0ABT9JUY4_9PROT</name>
<accession>A0ABT9JUY4</accession>
<organism evidence="2 3">
    <name type="scientific">Methylophilus aquaticus</name>
    <dbReference type="NCBI Taxonomy" id="1971610"/>
    <lineage>
        <taxon>Bacteria</taxon>
        <taxon>Pseudomonadati</taxon>
        <taxon>Pseudomonadota</taxon>
        <taxon>Betaproteobacteria</taxon>
        <taxon>Nitrosomonadales</taxon>
        <taxon>Methylophilaceae</taxon>
        <taxon>Methylophilus</taxon>
    </lineage>
</organism>
<protein>
    <recommendedName>
        <fullName evidence="4">MxaK protein</fullName>
    </recommendedName>
</protein>
<reference evidence="3" key="1">
    <citation type="journal article" date="2019" name="Int. J. Syst. Evol. Microbiol.">
        <title>The Global Catalogue of Microorganisms (GCM) 10K type strain sequencing project: providing services to taxonomists for standard genome sequencing and annotation.</title>
        <authorList>
            <consortium name="The Broad Institute Genomics Platform"/>
            <consortium name="The Broad Institute Genome Sequencing Center for Infectious Disease"/>
            <person name="Wu L."/>
            <person name="Ma J."/>
        </authorList>
    </citation>
    <scope>NUCLEOTIDE SEQUENCE [LARGE SCALE GENOMIC DNA]</scope>
    <source>
        <strain evidence="3">VKM B-3159</strain>
    </source>
</reference>
<dbReference type="InterPro" id="IPR011990">
    <property type="entry name" value="TPR-like_helical_dom_sf"/>
</dbReference>
<dbReference type="Gene3D" id="1.25.40.10">
    <property type="entry name" value="Tetratricopeptide repeat domain"/>
    <property type="match status" value="1"/>
</dbReference>
<proteinExistence type="predicted"/>
<dbReference type="Proteomes" id="UP001225906">
    <property type="component" value="Unassembled WGS sequence"/>
</dbReference>
<evidence type="ECO:0008006" key="4">
    <source>
        <dbReference type="Google" id="ProtNLM"/>
    </source>
</evidence>
<evidence type="ECO:0000256" key="1">
    <source>
        <dbReference type="SAM" id="MobiDB-lite"/>
    </source>
</evidence>
<dbReference type="SUPFAM" id="SSF48452">
    <property type="entry name" value="TPR-like"/>
    <property type="match status" value="1"/>
</dbReference>
<dbReference type="RefSeq" id="WP_306390130.1">
    <property type="nucleotide sequence ID" value="NZ_JAVCAP010000022.1"/>
</dbReference>
<keyword evidence="3" id="KW-1185">Reference proteome</keyword>
<feature type="region of interest" description="Disordered" evidence="1">
    <location>
        <begin position="156"/>
        <end position="179"/>
    </location>
</feature>
<comment type="caution">
    <text evidence="2">The sequence shown here is derived from an EMBL/GenBank/DDBJ whole genome shotgun (WGS) entry which is preliminary data.</text>
</comment>